<gene>
    <name evidence="4" type="ORF">DBRI00130_LOCUS44971</name>
</gene>
<feature type="transmembrane region" description="Helical" evidence="1">
    <location>
        <begin position="352"/>
        <end position="373"/>
    </location>
</feature>
<feature type="chain" id="PRO_5030776307" description="NAD(P)-binding domain-containing protein" evidence="2">
    <location>
        <begin position="26"/>
        <end position="383"/>
    </location>
</feature>
<evidence type="ECO:0000259" key="3">
    <source>
        <dbReference type="Pfam" id="PF13460"/>
    </source>
</evidence>
<keyword evidence="1" id="KW-0812">Transmembrane</keyword>
<dbReference type="EMBL" id="HBNS01062319">
    <property type="protein sequence ID" value="CAE4670960.1"/>
    <property type="molecule type" value="Transcribed_RNA"/>
</dbReference>
<accession>A0A7S4TBJ7</accession>
<dbReference type="PANTHER" id="PTHR15020">
    <property type="entry name" value="FLAVIN REDUCTASE-RELATED"/>
    <property type="match status" value="1"/>
</dbReference>
<dbReference type="Pfam" id="PF13460">
    <property type="entry name" value="NAD_binding_10"/>
    <property type="match status" value="1"/>
</dbReference>
<proteinExistence type="predicted"/>
<dbReference type="InterPro" id="IPR016040">
    <property type="entry name" value="NAD(P)-bd_dom"/>
</dbReference>
<feature type="domain" description="NAD(P)-binding" evidence="3">
    <location>
        <begin position="50"/>
        <end position="231"/>
    </location>
</feature>
<sequence length="383" mass="42062">MISPKHHYIFSFTFLSFVLIPLTTSSFLATIKTADALTLKQSPPVALLTGATGRTGQIVTNELLKKGFQVRIFCRDGQKAKEIFRNNDDNGIDYLKNIEFCQGDLGNENDIQAAFSNASKKLTHVIFMAGGEDADYRVVSYQGLAKFAQKATAVECNTIRHFVVISTAWCTKPYSIASLLFNTLYFDTLPMASYYLGEQALRKAAAGVTDKNSSLNYVILRAGGLNSDERYAEKYPDAATMGLTYQQGDTFDFFGIAGRPGMSRSQLANAVLSAVDVEGQYTVEVTGSGNVDLNDSSFYQELRQDDNSKAVIANNRDDDDDTAVFDTHTQAVKQLKNTAIAASLGGIAMIGIYGWFQGLVLLLSLDAIIILLWSRFFANKQAY</sequence>
<reference evidence="4" key="1">
    <citation type="submission" date="2021-01" db="EMBL/GenBank/DDBJ databases">
        <authorList>
            <person name="Corre E."/>
            <person name="Pelletier E."/>
            <person name="Niang G."/>
            <person name="Scheremetjew M."/>
            <person name="Finn R."/>
            <person name="Kale V."/>
            <person name="Holt S."/>
            <person name="Cochrane G."/>
            <person name="Meng A."/>
            <person name="Brown T."/>
            <person name="Cohen L."/>
        </authorList>
    </citation>
    <scope>NUCLEOTIDE SEQUENCE</scope>
    <source>
        <strain evidence="4">GSO104</strain>
    </source>
</reference>
<organism evidence="4">
    <name type="scientific">Ditylum brightwellii</name>
    <dbReference type="NCBI Taxonomy" id="49249"/>
    <lineage>
        <taxon>Eukaryota</taxon>
        <taxon>Sar</taxon>
        <taxon>Stramenopiles</taxon>
        <taxon>Ochrophyta</taxon>
        <taxon>Bacillariophyta</taxon>
        <taxon>Mediophyceae</taxon>
        <taxon>Lithodesmiophycidae</taxon>
        <taxon>Lithodesmiales</taxon>
        <taxon>Lithodesmiaceae</taxon>
        <taxon>Ditylum</taxon>
    </lineage>
</organism>
<dbReference type="SUPFAM" id="SSF51735">
    <property type="entry name" value="NAD(P)-binding Rossmann-fold domains"/>
    <property type="match status" value="1"/>
</dbReference>
<keyword evidence="1" id="KW-1133">Transmembrane helix</keyword>
<protein>
    <recommendedName>
        <fullName evidence="3">NAD(P)-binding domain-containing protein</fullName>
    </recommendedName>
</protein>
<keyword evidence="1" id="KW-0472">Membrane</keyword>
<evidence type="ECO:0000256" key="2">
    <source>
        <dbReference type="SAM" id="SignalP"/>
    </source>
</evidence>
<name>A0A7S4TBJ7_9STRA</name>
<evidence type="ECO:0000313" key="4">
    <source>
        <dbReference type="EMBL" id="CAE4670960.1"/>
    </source>
</evidence>
<dbReference type="AlphaFoldDB" id="A0A7S4TBJ7"/>
<dbReference type="PANTHER" id="PTHR15020:SF50">
    <property type="entry name" value="UPF0659 PROTEIN YMR090W"/>
    <property type="match status" value="1"/>
</dbReference>
<feature type="signal peptide" evidence="2">
    <location>
        <begin position="1"/>
        <end position="25"/>
    </location>
</feature>
<keyword evidence="2" id="KW-0732">Signal</keyword>
<dbReference type="Gene3D" id="3.40.50.720">
    <property type="entry name" value="NAD(P)-binding Rossmann-like Domain"/>
    <property type="match status" value="1"/>
</dbReference>
<evidence type="ECO:0000256" key="1">
    <source>
        <dbReference type="SAM" id="Phobius"/>
    </source>
</evidence>
<dbReference type="InterPro" id="IPR036291">
    <property type="entry name" value="NAD(P)-bd_dom_sf"/>
</dbReference>